<name>A0A9X2B340_9BACL</name>
<dbReference type="Proteomes" id="UP001139347">
    <property type="component" value="Unassembled WGS sequence"/>
</dbReference>
<dbReference type="EMBL" id="JALIRP010000006">
    <property type="protein sequence ID" value="MCJ8013199.1"/>
    <property type="molecule type" value="Genomic_DNA"/>
</dbReference>
<keyword evidence="2" id="KW-1185">Reference proteome</keyword>
<comment type="caution">
    <text evidence="1">The sequence shown here is derived from an EMBL/GenBank/DDBJ whole genome shotgun (WGS) entry which is preliminary data.</text>
</comment>
<reference evidence="1" key="1">
    <citation type="submission" date="2022-04" db="EMBL/GenBank/DDBJ databases">
        <title>Paenibacillus mangrovi sp. nov., a novel endophytic bacterium isolated from bark of Kandelia candel.</title>
        <authorList>
            <person name="Tuo L."/>
        </authorList>
    </citation>
    <scope>NUCLEOTIDE SEQUENCE</scope>
    <source>
        <strain evidence="1">KQZ6P-2</strain>
    </source>
</reference>
<accession>A0A9X2B340</accession>
<dbReference type="RefSeq" id="WP_244726340.1">
    <property type="nucleotide sequence ID" value="NZ_JALIRP010000006.1"/>
</dbReference>
<organism evidence="1 2">
    <name type="scientific">Paenibacillus mangrovi</name>
    <dbReference type="NCBI Taxonomy" id="2931978"/>
    <lineage>
        <taxon>Bacteria</taxon>
        <taxon>Bacillati</taxon>
        <taxon>Bacillota</taxon>
        <taxon>Bacilli</taxon>
        <taxon>Bacillales</taxon>
        <taxon>Paenibacillaceae</taxon>
        <taxon>Paenibacillus</taxon>
    </lineage>
</organism>
<sequence>MSDIEIFCDHQELNRRMKFSEYDYKELSKSLDAWKVKAEDLFYCANILELQLKNEITSISMDSRLSVSIDKISSTYMLLVGYSFELLIKTIYISRDLEPIFDHNLLSQINRLDIVINDAEKHILGRLTDVIYWEGRYPTPKKQEYFKDKRNVIVLNHDLKIVHDLYEKLKIQIN</sequence>
<evidence type="ECO:0000313" key="2">
    <source>
        <dbReference type="Proteomes" id="UP001139347"/>
    </source>
</evidence>
<protein>
    <recommendedName>
        <fullName evidence="3">HEPN domain-containing protein</fullName>
    </recommendedName>
</protein>
<proteinExistence type="predicted"/>
<evidence type="ECO:0008006" key="3">
    <source>
        <dbReference type="Google" id="ProtNLM"/>
    </source>
</evidence>
<gene>
    <name evidence="1" type="ORF">MUG84_15815</name>
</gene>
<evidence type="ECO:0000313" key="1">
    <source>
        <dbReference type="EMBL" id="MCJ8013199.1"/>
    </source>
</evidence>
<dbReference type="AlphaFoldDB" id="A0A9X2B340"/>